<dbReference type="EMBL" id="LAZR01036531">
    <property type="protein sequence ID" value="KKL24599.1"/>
    <property type="molecule type" value="Genomic_DNA"/>
</dbReference>
<reference evidence="2" key="1">
    <citation type="journal article" date="2015" name="Nature">
        <title>Complex archaea that bridge the gap between prokaryotes and eukaryotes.</title>
        <authorList>
            <person name="Spang A."/>
            <person name="Saw J.H."/>
            <person name="Jorgensen S.L."/>
            <person name="Zaremba-Niedzwiedzka K."/>
            <person name="Martijn J."/>
            <person name="Lind A.E."/>
            <person name="van Eijk R."/>
            <person name="Schleper C."/>
            <person name="Guy L."/>
            <person name="Ettema T.J."/>
        </authorList>
    </citation>
    <scope>NUCLEOTIDE SEQUENCE</scope>
</reference>
<comment type="caution">
    <text evidence="2">The sequence shown here is derived from an EMBL/GenBank/DDBJ whole genome shotgun (WGS) entry which is preliminary data.</text>
</comment>
<feature type="transmembrane region" description="Helical" evidence="1">
    <location>
        <begin position="12"/>
        <end position="35"/>
    </location>
</feature>
<keyword evidence="1" id="KW-1133">Transmembrane helix</keyword>
<name>A0A0F9BRS1_9ZZZZ</name>
<sequence>MRKIDTTKKRIMLICLFLIFFLISTILMFITPISIKATYGKTVKTSDGVTISFNIFEPRRGDLIRRQLF</sequence>
<evidence type="ECO:0000256" key="1">
    <source>
        <dbReference type="SAM" id="Phobius"/>
    </source>
</evidence>
<evidence type="ECO:0000313" key="2">
    <source>
        <dbReference type="EMBL" id="KKL24599.1"/>
    </source>
</evidence>
<protein>
    <submittedName>
        <fullName evidence="2">Uncharacterized protein</fullName>
    </submittedName>
</protein>
<accession>A0A0F9BRS1</accession>
<organism evidence="2">
    <name type="scientific">marine sediment metagenome</name>
    <dbReference type="NCBI Taxonomy" id="412755"/>
    <lineage>
        <taxon>unclassified sequences</taxon>
        <taxon>metagenomes</taxon>
        <taxon>ecological metagenomes</taxon>
    </lineage>
</organism>
<dbReference type="AlphaFoldDB" id="A0A0F9BRS1"/>
<gene>
    <name evidence="2" type="ORF">LCGC14_2413720</name>
</gene>
<proteinExistence type="predicted"/>
<keyword evidence="1" id="KW-0812">Transmembrane</keyword>
<keyword evidence="1" id="KW-0472">Membrane</keyword>